<organism evidence="2 3">
    <name type="scientific">Rhipicephalus sanguineus</name>
    <name type="common">Brown dog tick</name>
    <name type="synonym">Ixodes sanguineus</name>
    <dbReference type="NCBI Taxonomy" id="34632"/>
    <lineage>
        <taxon>Eukaryota</taxon>
        <taxon>Metazoa</taxon>
        <taxon>Ecdysozoa</taxon>
        <taxon>Arthropoda</taxon>
        <taxon>Chelicerata</taxon>
        <taxon>Arachnida</taxon>
        <taxon>Acari</taxon>
        <taxon>Parasitiformes</taxon>
        <taxon>Ixodida</taxon>
        <taxon>Ixodoidea</taxon>
        <taxon>Ixodidae</taxon>
        <taxon>Rhipicephalinae</taxon>
        <taxon>Rhipicephalus</taxon>
        <taxon>Rhipicephalus</taxon>
    </lineage>
</organism>
<evidence type="ECO:0000313" key="2">
    <source>
        <dbReference type="EMBL" id="KAH7947766.1"/>
    </source>
</evidence>
<comment type="caution">
    <text evidence="2">The sequence shown here is derived from an EMBL/GenBank/DDBJ whole genome shotgun (WGS) entry which is preliminary data.</text>
</comment>
<dbReference type="VEuPathDB" id="VectorBase:RSAN_030736"/>
<keyword evidence="3" id="KW-1185">Reference proteome</keyword>
<evidence type="ECO:0000313" key="3">
    <source>
        <dbReference type="Proteomes" id="UP000821837"/>
    </source>
</evidence>
<reference evidence="2" key="1">
    <citation type="journal article" date="2020" name="Cell">
        <title>Large-Scale Comparative Analyses of Tick Genomes Elucidate Their Genetic Diversity and Vector Capacities.</title>
        <authorList>
            <consortium name="Tick Genome and Microbiome Consortium (TIGMIC)"/>
            <person name="Jia N."/>
            <person name="Wang J."/>
            <person name="Shi W."/>
            <person name="Du L."/>
            <person name="Sun Y."/>
            <person name="Zhan W."/>
            <person name="Jiang J.F."/>
            <person name="Wang Q."/>
            <person name="Zhang B."/>
            <person name="Ji P."/>
            <person name="Bell-Sakyi L."/>
            <person name="Cui X.M."/>
            <person name="Yuan T.T."/>
            <person name="Jiang B.G."/>
            <person name="Yang W.F."/>
            <person name="Lam T.T."/>
            <person name="Chang Q.C."/>
            <person name="Ding S.J."/>
            <person name="Wang X.J."/>
            <person name="Zhu J.G."/>
            <person name="Ruan X.D."/>
            <person name="Zhao L."/>
            <person name="Wei J.T."/>
            <person name="Ye R.Z."/>
            <person name="Que T.C."/>
            <person name="Du C.H."/>
            <person name="Zhou Y.H."/>
            <person name="Cheng J.X."/>
            <person name="Dai P.F."/>
            <person name="Guo W.B."/>
            <person name="Han X.H."/>
            <person name="Huang E.J."/>
            <person name="Li L.F."/>
            <person name="Wei W."/>
            <person name="Gao Y.C."/>
            <person name="Liu J.Z."/>
            <person name="Shao H.Z."/>
            <person name="Wang X."/>
            <person name="Wang C.C."/>
            <person name="Yang T.C."/>
            <person name="Huo Q.B."/>
            <person name="Li W."/>
            <person name="Chen H.Y."/>
            <person name="Chen S.E."/>
            <person name="Zhou L.G."/>
            <person name="Ni X.B."/>
            <person name="Tian J.H."/>
            <person name="Sheng Y."/>
            <person name="Liu T."/>
            <person name="Pan Y.S."/>
            <person name="Xia L.Y."/>
            <person name="Li J."/>
            <person name="Zhao F."/>
            <person name="Cao W.C."/>
        </authorList>
    </citation>
    <scope>NUCLEOTIDE SEQUENCE</scope>
    <source>
        <strain evidence="2">Rsan-2018</strain>
    </source>
</reference>
<evidence type="ECO:0000256" key="1">
    <source>
        <dbReference type="SAM" id="MobiDB-lite"/>
    </source>
</evidence>
<gene>
    <name evidence="2" type="ORF">HPB52_015704</name>
</gene>
<name>A0A9D4PMS1_RHISA</name>
<dbReference type="AlphaFoldDB" id="A0A9D4PMS1"/>
<proteinExistence type="predicted"/>
<reference evidence="2" key="2">
    <citation type="submission" date="2021-09" db="EMBL/GenBank/DDBJ databases">
        <authorList>
            <person name="Jia N."/>
            <person name="Wang J."/>
            <person name="Shi W."/>
            <person name="Du L."/>
            <person name="Sun Y."/>
            <person name="Zhan W."/>
            <person name="Jiang J."/>
            <person name="Wang Q."/>
            <person name="Zhang B."/>
            <person name="Ji P."/>
            <person name="Sakyi L.B."/>
            <person name="Cui X."/>
            <person name="Yuan T."/>
            <person name="Jiang B."/>
            <person name="Yang W."/>
            <person name="Lam T.T.-Y."/>
            <person name="Chang Q."/>
            <person name="Ding S."/>
            <person name="Wang X."/>
            <person name="Zhu J."/>
            <person name="Ruan X."/>
            <person name="Zhao L."/>
            <person name="Wei J."/>
            <person name="Que T."/>
            <person name="Du C."/>
            <person name="Cheng J."/>
            <person name="Dai P."/>
            <person name="Han X."/>
            <person name="Huang E."/>
            <person name="Gao Y."/>
            <person name="Liu J."/>
            <person name="Shao H."/>
            <person name="Ye R."/>
            <person name="Li L."/>
            <person name="Wei W."/>
            <person name="Wang X."/>
            <person name="Wang C."/>
            <person name="Huo Q."/>
            <person name="Li W."/>
            <person name="Guo W."/>
            <person name="Chen H."/>
            <person name="Chen S."/>
            <person name="Zhou L."/>
            <person name="Zhou L."/>
            <person name="Ni X."/>
            <person name="Tian J."/>
            <person name="Zhou Y."/>
            <person name="Sheng Y."/>
            <person name="Liu T."/>
            <person name="Pan Y."/>
            <person name="Xia L."/>
            <person name="Li J."/>
            <person name="Zhao F."/>
            <person name="Cao W."/>
        </authorList>
    </citation>
    <scope>NUCLEOTIDE SEQUENCE</scope>
    <source>
        <strain evidence="2">Rsan-2018</strain>
        <tissue evidence="2">Larvae</tissue>
    </source>
</reference>
<feature type="region of interest" description="Disordered" evidence="1">
    <location>
        <begin position="118"/>
        <end position="181"/>
    </location>
</feature>
<sequence length="181" mass="19174">MGAFLLAGDSQGCHSGLKNSTCRNIAVEKVPAYKLALGLPNNTSTELLLQLVLHNTLDKLIEAQRQAHLECLTLTETGRHILTKLCITYQASTETNTQSQDVFGLGYMPTPSPKTCTLNTTRNGGRHGPPPSSKLTVTPQASSSSMQLNIKTGTASQRLPPKAACSDTLPASPSTQTATPS</sequence>
<feature type="compositionally biased region" description="Polar residues" evidence="1">
    <location>
        <begin position="169"/>
        <end position="181"/>
    </location>
</feature>
<dbReference type="EMBL" id="JABSTV010001252">
    <property type="protein sequence ID" value="KAH7947766.1"/>
    <property type="molecule type" value="Genomic_DNA"/>
</dbReference>
<protein>
    <submittedName>
        <fullName evidence="2">Uncharacterized protein</fullName>
    </submittedName>
</protein>
<dbReference type="Proteomes" id="UP000821837">
    <property type="component" value="Chromosome 6"/>
</dbReference>
<accession>A0A9D4PMS1</accession>
<feature type="compositionally biased region" description="Polar residues" evidence="1">
    <location>
        <begin position="133"/>
        <end position="157"/>
    </location>
</feature>